<organism evidence="2 3">
    <name type="scientific">Drosophila gunungcola</name>
    <name type="common">fruit fly</name>
    <dbReference type="NCBI Taxonomy" id="103775"/>
    <lineage>
        <taxon>Eukaryota</taxon>
        <taxon>Metazoa</taxon>
        <taxon>Ecdysozoa</taxon>
        <taxon>Arthropoda</taxon>
        <taxon>Hexapoda</taxon>
        <taxon>Insecta</taxon>
        <taxon>Pterygota</taxon>
        <taxon>Neoptera</taxon>
        <taxon>Endopterygota</taxon>
        <taxon>Diptera</taxon>
        <taxon>Brachycera</taxon>
        <taxon>Muscomorpha</taxon>
        <taxon>Ephydroidea</taxon>
        <taxon>Drosophilidae</taxon>
        <taxon>Drosophila</taxon>
        <taxon>Sophophora</taxon>
    </lineage>
</organism>
<keyword evidence="1" id="KW-0812">Transmembrane</keyword>
<dbReference type="AlphaFoldDB" id="A0A9Q0BIU6"/>
<feature type="transmembrane region" description="Helical" evidence="1">
    <location>
        <begin position="6"/>
        <end position="23"/>
    </location>
</feature>
<feature type="non-terminal residue" evidence="2">
    <location>
        <position position="169"/>
    </location>
</feature>
<proteinExistence type="predicted"/>
<sequence>WKAPGTVVKVIFIVGYALAFSILQKSKQIRTKYFCTSYIPTIRRPSSIPTSACSVPLLLSSENTVGDHERKPEVDKDSVKWTKSTTESVLQPSSRKEKSHHRVIELNKVRLLKLQHKKLENLTTEFMQKIRTLAFQGVQRDYKFVAVVVNENCKFVFHADDLHRLPKNL</sequence>
<evidence type="ECO:0000313" key="2">
    <source>
        <dbReference type="EMBL" id="KAI8033004.1"/>
    </source>
</evidence>
<reference evidence="2" key="1">
    <citation type="journal article" date="2023" name="Genome Biol. Evol.">
        <title>Long-read-based Genome Assembly of Drosophila gunungcola Reveals Fewer Chemosensory Genes in Flower-breeding Species.</title>
        <authorList>
            <person name="Negi A."/>
            <person name="Liao B.Y."/>
            <person name="Yeh S.D."/>
        </authorList>
    </citation>
    <scope>NUCLEOTIDE SEQUENCE</scope>
    <source>
        <strain evidence="2">Sukarami</strain>
    </source>
</reference>
<evidence type="ECO:0000313" key="3">
    <source>
        <dbReference type="Proteomes" id="UP001059596"/>
    </source>
</evidence>
<accession>A0A9Q0BIU6</accession>
<dbReference type="Proteomes" id="UP001059596">
    <property type="component" value="Unassembled WGS sequence"/>
</dbReference>
<protein>
    <submittedName>
        <fullName evidence="2">Uncharacterized protein</fullName>
    </submittedName>
</protein>
<dbReference type="EMBL" id="JAMKOV010000317">
    <property type="protein sequence ID" value="KAI8033004.1"/>
    <property type="molecule type" value="Genomic_DNA"/>
</dbReference>
<keyword evidence="3" id="KW-1185">Reference proteome</keyword>
<keyword evidence="1" id="KW-1133">Transmembrane helix</keyword>
<gene>
    <name evidence="2" type="ORF">M5D96_014244</name>
</gene>
<name>A0A9Q0BIU6_9MUSC</name>
<evidence type="ECO:0000256" key="1">
    <source>
        <dbReference type="SAM" id="Phobius"/>
    </source>
</evidence>
<keyword evidence="1" id="KW-0472">Membrane</keyword>
<comment type="caution">
    <text evidence="2">The sequence shown here is derived from an EMBL/GenBank/DDBJ whole genome shotgun (WGS) entry which is preliminary data.</text>
</comment>